<keyword evidence="3" id="KW-0411">Iron-sulfur</keyword>
<gene>
    <name evidence="5" type="ORF">SAMN02745158_03877</name>
</gene>
<reference evidence="5 6" key="1">
    <citation type="submission" date="2016-11" db="EMBL/GenBank/DDBJ databases">
        <authorList>
            <person name="Jaros S."/>
            <person name="Januszkiewicz K."/>
            <person name="Wedrychowicz H."/>
        </authorList>
    </citation>
    <scope>NUCLEOTIDE SEQUENCE [LARGE SCALE GENOMIC DNA]</scope>
    <source>
        <strain evidence="5 6">DSM 17459</strain>
    </source>
</reference>
<dbReference type="Gene3D" id="3.30.70.20">
    <property type="match status" value="1"/>
</dbReference>
<accession>A0A1M5BXZ5</accession>
<proteinExistence type="predicted"/>
<dbReference type="PROSITE" id="PS00198">
    <property type="entry name" value="4FE4S_FER_1"/>
    <property type="match status" value="2"/>
</dbReference>
<dbReference type="GO" id="GO:0051536">
    <property type="term" value="F:iron-sulfur cluster binding"/>
    <property type="evidence" value="ECO:0007669"/>
    <property type="project" value="UniProtKB-KW"/>
</dbReference>
<dbReference type="InterPro" id="IPR017900">
    <property type="entry name" value="4Fe4S_Fe_S_CS"/>
</dbReference>
<dbReference type="STRING" id="1122155.SAMN02745158_03877"/>
<dbReference type="PANTHER" id="PTHR43122">
    <property type="entry name" value="FERREDOXIN SUBUNIT OF PYRUVATE:FLAVODOXIN OXIDOREDUCTASE-RELATED"/>
    <property type="match status" value="1"/>
</dbReference>
<evidence type="ECO:0000313" key="6">
    <source>
        <dbReference type="Proteomes" id="UP000184245"/>
    </source>
</evidence>
<keyword evidence="6" id="KW-1185">Reference proteome</keyword>
<evidence type="ECO:0000256" key="3">
    <source>
        <dbReference type="ARBA" id="ARBA00023014"/>
    </source>
</evidence>
<evidence type="ECO:0000313" key="5">
    <source>
        <dbReference type="EMBL" id="SHF47433.1"/>
    </source>
</evidence>
<keyword evidence="2" id="KW-0408">Iron</keyword>
<evidence type="ECO:0000256" key="2">
    <source>
        <dbReference type="ARBA" id="ARBA00023004"/>
    </source>
</evidence>
<dbReference type="GO" id="GO:0046872">
    <property type="term" value="F:metal ion binding"/>
    <property type="evidence" value="ECO:0007669"/>
    <property type="project" value="UniProtKB-KW"/>
</dbReference>
<dbReference type="Proteomes" id="UP000184245">
    <property type="component" value="Unassembled WGS sequence"/>
</dbReference>
<feature type="domain" description="4Fe-4S ferredoxin-type" evidence="4">
    <location>
        <begin position="39"/>
        <end position="67"/>
    </location>
</feature>
<dbReference type="AlphaFoldDB" id="A0A1M5BXZ5"/>
<sequence>MAMIKVDENRCKGCKLCVVTCPRKILGMSKALNANGDMYCVQAEPDKCIGCAFCGMICPDGAIEVYK</sequence>
<dbReference type="OrthoDB" id="9804603at2"/>
<dbReference type="SUPFAM" id="SSF54862">
    <property type="entry name" value="4Fe-4S ferredoxins"/>
    <property type="match status" value="1"/>
</dbReference>
<evidence type="ECO:0000259" key="4">
    <source>
        <dbReference type="PROSITE" id="PS51379"/>
    </source>
</evidence>
<evidence type="ECO:0000256" key="1">
    <source>
        <dbReference type="ARBA" id="ARBA00022723"/>
    </source>
</evidence>
<dbReference type="InterPro" id="IPR017896">
    <property type="entry name" value="4Fe4S_Fe-S-bd"/>
</dbReference>
<dbReference type="RefSeq" id="WP_072854424.1">
    <property type="nucleotide sequence ID" value="NZ_FQVI01000031.1"/>
</dbReference>
<keyword evidence="1" id="KW-0479">Metal-binding</keyword>
<protein>
    <submittedName>
        <fullName evidence="5">2-oxoglutarate ferredoxin oxidoreductase subunit delta</fullName>
    </submittedName>
</protein>
<dbReference type="PANTHER" id="PTHR43122:SF2">
    <property type="entry name" value="FERREDOXIN SUBUNIT OF PYRUVATE:FLAVODOXIN OXIDOREDUCTASE"/>
    <property type="match status" value="1"/>
</dbReference>
<organism evidence="5 6">
    <name type="scientific">Lactonifactor longoviformis DSM 17459</name>
    <dbReference type="NCBI Taxonomy" id="1122155"/>
    <lineage>
        <taxon>Bacteria</taxon>
        <taxon>Bacillati</taxon>
        <taxon>Bacillota</taxon>
        <taxon>Clostridia</taxon>
        <taxon>Eubacteriales</taxon>
        <taxon>Clostridiaceae</taxon>
        <taxon>Lactonifactor</taxon>
    </lineage>
</organism>
<dbReference type="EMBL" id="FQVI01000031">
    <property type="protein sequence ID" value="SHF47433.1"/>
    <property type="molecule type" value="Genomic_DNA"/>
</dbReference>
<feature type="domain" description="4Fe-4S ferredoxin-type" evidence="4">
    <location>
        <begin position="2"/>
        <end position="31"/>
    </location>
</feature>
<name>A0A1M5BXZ5_9CLOT</name>
<dbReference type="Pfam" id="PF12838">
    <property type="entry name" value="Fer4_7"/>
    <property type="match status" value="1"/>
</dbReference>
<dbReference type="PROSITE" id="PS51379">
    <property type="entry name" value="4FE4S_FER_2"/>
    <property type="match status" value="2"/>
</dbReference>